<keyword evidence="3" id="KW-0479">Metal-binding</keyword>
<protein>
    <submittedName>
        <fullName evidence="6">Methionine aminopeptidase</fullName>
        <ecNumber evidence="6">3.4.11.18</ecNumber>
    </submittedName>
</protein>
<dbReference type="NCBIfam" id="TIGR00500">
    <property type="entry name" value="met_pdase_I"/>
    <property type="match status" value="1"/>
</dbReference>
<dbReference type="AlphaFoldDB" id="A0A3B1DYT0"/>
<feature type="domain" description="Peptidase M24" evidence="5">
    <location>
        <begin position="19"/>
        <end position="249"/>
    </location>
</feature>
<dbReference type="PANTHER" id="PTHR43330:SF27">
    <property type="entry name" value="METHIONINE AMINOPEPTIDASE"/>
    <property type="match status" value="1"/>
</dbReference>
<evidence type="ECO:0000256" key="4">
    <source>
        <dbReference type="ARBA" id="ARBA00022801"/>
    </source>
</evidence>
<keyword evidence="4 6" id="KW-0378">Hydrolase</keyword>
<dbReference type="GO" id="GO:0070006">
    <property type="term" value="F:metalloaminopeptidase activity"/>
    <property type="evidence" value="ECO:0007669"/>
    <property type="project" value="InterPro"/>
</dbReference>
<name>A0A3B1DYT0_9ZZZZ</name>
<evidence type="ECO:0000259" key="5">
    <source>
        <dbReference type="Pfam" id="PF00557"/>
    </source>
</evidence>
<dbReference type="InterPro" id="IPR001714">
    <property type="entry name" value="Pept_M24_MAP"/>
</dbReference>
<keyword evidence="1 6" id="KW-0031">Aminopeptidase</keyword>
<keyword evidence="2" id="KW-0645">Protease</keyword>
<dbReference type="PANTHER" id="PTHR43330">
    <property type="entry name" value="METHIONINE AMINOPEPTIDASE"/>
    <property type="match status" value="1"/>
</dbReference>
<dbReference type="PROSITE" id="PS00680">
    <property type="entry name" value="MAP_1"/>
    <property type="match status" value="1"/>
</dbReference>
<evidence type="ECO:0000256" key="1">
    <source>
        <dbReference type="ARBA" id="ARBA00022438"/>
    </source>
</evidence>
<accession>A0A3B1DYT0</accession>
<dbReference type="InterPro" id="IPR002467">
    <property type="entry name" value="Pept_M24A_MAP1"/>
</dbReference>
<dbReference type="GO" id="GO:0046872">
    <property type="term" value="F:metal ion binding"/>
    <property type="evidence" value="ECO:0007669"/>
    <property type="project" value="UniProtKB-KW"/>
</dbReference>
<dbReference type="InterPro" id="IPR036005">
    <property type="entry name" value="Creatinase/aminopeptidase-like"/>
</dbReference>
<dbReference type="GO" id="GO:0005829">
    <property type="term" value="C:cytosol"/>
    <property type="evidence" value="ECO:0007669"/>
    <property type="project" value="TreeGrafter"/>
</dbReference>
<dbReference type="EMBL" id="UOGL01000572">
    <property type="protein sequence ID" value="VAX41634.1"/>
    <property type="molecule type" value="Genomic_DNA"/>
</dbReference>
<organism evidence="6">
    <name type="scientific">hydrothermal vent metagenome</name>
    <dbReference type="NCBI Taxonomy" id="652676"/>
    <lineage>
        <taxon>unclassified sequences</taxon>
        <taxon>metagenomes</taxon>
        <taxon>ecological metagenomes</taxon>
    </lineage>
</organism>
<dbReference type="SUPFAM" id="SSF55920">
    <property type="entry name" value="Creatinase/aminopeptidase"/>
    <property type="match status" value="1"/>
</dbReference>
<dbReference type="GO" id="GO:0006508">
    <property type="term" value="P:proteolysis"/>
    <property type="evidence" value="ECO:0007669"/>
    <property type="project" value="UniProtKB-KW"/>
</dbReference>
<dbReference type="PRINTS" id="PR00599">
    <property type="entry name" value="MAPEPTIDASE"/>
</dbReference>
<dbReference type="InterPro" id="IPR000994">
    <property type="entry name" value="Pept_M24"/>
</dbReference>
<evidence type="ECO:0000256" key="3">
    <source>
        <dbReference type="ARBA" id="ARBA00022723"/>
    </source>
</evidence>
<sequence length="268" mass="30035">MGIKTLAERPPIYREEQREKLRAASKFNAYLMDFIRPYVREGMTTGKIDQLVHDETVKHRHVPACLGYNGFTKSCCTSINEVVCHGIPDGTILKDGDIVNVDLSTVVDGWYGDQSETFMIGEVSHEAKQLVQATFESLWIGIRAAKPRGTVFDIGQAIYKYATKKGYSVVQQFQGHGIGQEFHQEPGVPHFPQRTSRRDILKPGICFTIEPMINIGTWKAEVDPTDGWTARTVDGMLSAQFEHQILMTENGPEVLTLTQEGPQEGDTF</sequence>
<dbReference type="Gene3D" id="3.90.230.10">
    <property type="entry name" value="Creatinase/methionine aminopeptidase superfamily"/>
    <property type="match status" value="1"/>
</dbReference>
<gene>
    <name evidence="6" type="ORF">MNBD_PLANCTO02-978</name>
</gene>
<reference evidence="6" key="1">
    <citation type="submission" date="2018-06" db="EMBL/GenBank/DDBJ databases">
        <authorList>
            <person name="Zhirakovskaya E."/>
        </authorList>
    </citation>
    <scope>NUCLEOTIDE SEQUENCE</scope>
</reference>
<dbReference type="Pfam" id="PF00557">
    <property type="entry name" value="Peptidase_M24"/>
    <property type="match status" value="1"/>
</dbReference>
<dbReference type="GO" id="GO:0004239">
    <property type="term" value="F:initiator methionyl aminopeptidase activity"/>
    <property type="evidence" value="ECO:0007669"/>
    <property type="project" value="UniProtKB-EC"/>
</dbReference>
<dbReference type="CDD" id="cd01086">
    <property type="entry name" value="MetAP1"/>
    <property type="match status" value="1"/>
</dbReference>
<dbReference type="EC" id="3.4.11.18" evidence="6"/>
<proteinExistence type="inferred from homology"/>
<dbReference type="HAMAP" id="MF_01974">
    <property type="entry name" value="MetAP_1"/>
    <property type="match status" value="1"/>
</dbReference>
<evidence type="ECO:0000313" key="6">
    <source>
        <dbReference type="EMBL" id="VAX41634.1"/>
    </source>
</evidence>
<evidence type="ECO:0000256" key="2">
    <source>
        <dbReference type="ARBA" id="ARBA00022670"/>
    </source>
</evidence>